<reference evidence="2 3" key="1">
    <citation type="submission" date="2017-06" db="EMBL/GenBank/DDBJ databases">
        <title>A platform for efficient transgenesis in Macrostomum lignano, a flatworm model organism for stem cell research.</title>
        <authorList>
            <person name="Berezikov E."/>
        </authorList>
    </citation>
    <scope>NUCLEOTIDE SEQUENCE [LARGE SCALE GENOMIC DNA]</scope>
    <source>
        <strain evidence="2">DV1</strain>
        <tissue evidence="2">Whole organism</tissue>
    </source>
</reference>
<comment type="caution">
    <text evidence="2">The sequence shown here is derived from an EMBL/GenBank/DDBJ whole genome shotgun (WGS) entry which is preliminary data.</text>
</comment>
<keyword evidence="3" id="KW-1185">Reference proteome</keyword>
<sequence length="318" mass="34197">MQNGNNCLYNPRYSDCLKEMLLQSLLLGDQSQRLFDRHGCQGPIVSDDSGLSAIDGSQLVAMRTGWDNCSGPYPAFRVEHRATAGPLLTQKNLLTVMRARRLGPLRVRAGAPAAAATPAEQSPAPTSSRLEVQTPPPDSCATYRDRKDQQRFAAASSIASLRRSLPILPPTVASSVDSVERDGPVVLRQQLTDRNGSALMLETDVASSTATHVHVGPVDIIEPDELSLSFNYNRFRERLSRWEAAAEAAVVAASPISSAELLRLSHRQPAPGLQIRSVVVSDRSVAASVPSSTGGGGSRSGGGIKSRRPRQVKSNQRR</sequence>
<evidence type="ECO:0000313" key="2">
    <source>
        <dbReference type="EMBL" id="PAA62060.1"/>
    </source>
</evidence>
<protein>
    <submittedName>
        <fullName evidence="2">Uncharacterized protein</fullName>
    </submittedName>
</protein>
<dbReference type="AlphaFoldDB" id="A0A267EKK2"/>
<dbReference type="Proteomes" id="UP000215902">
    <property type="component" value="Unassembled WGS sequence"/>
</dbReference>
<feature type="region of interest" description="Disordered" evidence="1">
    <location>
        <begin position="286"/>
        <end position="318"/>
    </location>
</feature>
<feature type="compositionally biased region" description="Low complexity" evidence="1">
    <location>
        <begin position="109"/>
        <end position="125"/>
    </location>
</feature>
<organism evidence="2 3">
    <name type="scientific">Macrostomum lignano</name>
    <dbReference type="NCBI Taxonomy" id="282301"/>
    <lineage>
        <taxon>Eukaryota</taxon>
        <taxon>Metazoa</taxon>
        <taxon>Spiralia</taxon>
        <taxon>Lophotrochozoa</taxon>
        <taxon>Platyhelminthes</taxon>
        <taxon>Rhabditophora</taxon>
        <taxon>Macrostomorpha</taxon>
        <taxon>Macrostomida</taxon>
        <taxon>Macrostomidae</taxon>
        <taxon>Macrostomum</taxon>
    </lineage>
</organism>
<name>A0A267EKK2_9PLAT</name>
<gene>
    <name evidence="2" type="ORF">BOX15_Mlig016768g2</name>
</gene>
<evidence type="ECO:0000256" key="1">
    <source>
        <dbReference type="SAM" id="MobiDB-lite"/>
    </source>
</evidence>
<feature type="region of interest" description="Disordered" evidence="1">
    <location>
        <begin position="109"/>
        <end position="146"/>
    </location>
</feature>
<proteinExistence type="predicted"/>
<evidence type="ECO:0000313" key="3">
    <source>
        <dbReference type="Proteomes" id="UP000215902"/>
    </source>
</evidence>
<accession>A0A267EKK2</accession>
<feature type="compositionally biased region" description="Gly residues" evidence="1">
    <location>
        <begin position="293"/>
        <end position="304"/>
    </location>
</feature>
<feature type="compositionally biased region" description="Basic residues" evidence="1">
    <location>
        <begin position="305"/>
        <end position="318"/>
    </location>
</feature>
<dbReference type="EMBL" id="NIVC01001978">
    <property type="protein sequence ID" value="PAA62060.1"/>
    <property type="molecule type" value="Genomic_DNA"/>
</dbReference>